<evidence type="ECO:0000256" key="7">
    <source>
        <dbReference type="SAM" id="Phobius"/>
    </source>
</evidence>
<dbReference type="InterPro" id="IPR006685">
    <property type="entry name" value="MscS_channel_2nd"/>
</dbReference>
<evidence type="ECO:0000313" key="11">
    <source>
        <dbReference type="EMBL" id="SFE43144.1"/>
    </source>
</evidence>
<keyword evidence="5 7" id="KW-1133">Transmembrane helix</keyword>
<keyword evidence="4 7" id="KW-0812">Transmembrane</keyword>
<dbReference type="InterPro" id="IPR049278">
    <property type="entry name" value="MS_channel_C"/>
</dbReference>
<feature type="domain" description="Mechanosensitive ion channel MscS" evidence="8">
    <location>
        <begin position="182"/>
        <end position="248"/>
    </location>
</feature>
<reference evidence="11 12" key="1">
    <citation type="submission" date="2016-10" db="EMBL/GenBank/DDBJ databases">
        <authorList>
            <person name="de Groot N.N."/>
        </authorList>
    </citation>
    <scope>NUCLEOTIDE SEQUENCE [LARGE SCALE GENOMIC DNA]</scope>
    <source>
        <strain evidence="11 12">DSM 23995</strain>
    </source>
</reference>
<keyword evidence="3" id="KW-1003">Cell membrane</keyword>
<evidence type="ECO:0000259" key="9">
    <source>
        <dbReference type="Pfam" id="PF21082"/>
    </source>
</evidence>
<dbReference type="GO" id="GO:0055085">
    <property type="term" value="P:transmembrane transport"/>
    <property type="evidence" value="ECO:0007669"/>
    <property type="project" value="InterPro"/>
</dbReference>
<evidence type="ECO:0000259" key="8">
    <source>
        <dbReference type="Pfam" id="PF00924"/>
    </source>
</evidence>
<feature type="transmembrane region" description="Helical" evidence="7">
    <location>
        <begin position="66"/>
        <end position="84"/>
    </location>
</feature>
<dbReference type="Pfam" id="PF21082">
    <property type="entry name" value="MS_channel_3rd"/>
    <property type="match status" value="1"/>
</dbReference>
<dbReference type="SUPFAM" id="SSF82689">
    <property type="entry name" value="Mechanosensitive channel protein MscS (YggB), C-terminal domain"/>
    <property type="match status" value="1"/>
</dbReference>
<dbReference type="Gene3D" id="1.10.287.1260">
    <property type="match status" value="1"/>
</dbReference>
<dbReference type="PANTHER" id="PTHR43634">
    <property type="entry name" value="OW CONDUCTANCE MECHANOSENSITIVE CHANNEL"/>
    <property type="match status" value="1"/>
</dbReference>
<dbReference type="GO" id="GO:0005886">
    <property type="term" value="C:plasma membrane"/>
    <property type="evidence" value="ECO:0007669"/>
    <property type="project" value="UniProtKB-SubCell"/>
</dbReference>
<feature type="domain" description="Mechanosensitive ion channel MscS C-terminal" evidence="9">
    <location>
        <begin position="255"/>
        <end position="342"/>
    </location>
</feature>
<dbReference type="STRING" id="930128.SAMN05192532_101852"/>
<dbReference type="EMBL" id="FONT01000001">
    <property type="protein sequence ID" value="SFE43144.1"/>
    <property type="molecule type" value="Genomic_DNA"/>
</dbReference>
<gene>
    <name evidence="11" type="ORF">SAMN05192532_101852</name>
</gene>
<dbReference type="InterPro" id="IPR045042">
    <property type="entry name" value="YnaI-like"/>
</dbReference>
<dbReference type="OrthoDB" id="9809206at2"/>
<feature type="transmembrane region" description="Helical" evidence="7">
    <location>
        <begin position="12"/>
        <end position="32"/>
    </location>
</feature>
<dbReference type="InterPro" id="IPR011066">
    <property type="entry name" value="MscS_channel_C_sf"/>
</dbReference>
<feature type="domain" description="Mechanosensitive ion channel transmembrane helices 2/3" evidence="10">
    <location>
        <begin position="141"/>
        <end position="181"/>
    </location>
</feature>
<dbReference type="Gene3D" id="2.30.30.60">
    <property type="match status" value="1"/>
</dbReference>
<evidence type="ECO:0000256" key="1">
    <source>
        <dbReference type="ARBA" id="ARBA00004651"/>
    </source>
</evidence>
<organism evidence="11 12">
    <name type="scientific">Alteribacillus iranensis</name>
    <dbReference type="NCBI Taxonomy" id="930128"/>
    <lineage>
        <taxon>Bacteria</taxon>
        <taxon>Bacillati</taxon>
        <taxon>Bacillota</taxon>
        <taxon>Bacilli</taxon>
        <taxon>Bacillales</taxon>
        <taxon>Bacillaceae</taxon>
        <taxon>Alteribacillus</taxon>
    </lineage>
</organism>
<dbReference type="PANTHER" id="PTHR43634:SF2">
    <property type="entry name" value="LOW CONDUCTANCE MECHANOSENSITIVE CHANNEL YNAI"/>
    <property type="match status" value="1"/>
</dbReference>
<name>A0A1I2AGK4_9BACI</name>
<evidence type="ECO:0000313" key="12">
    <source>
        <dbReference type="Proteomes" id="UP000199516"/>
    </source>
</evidence>
<evidence type="ECO:0000256" key="4">
    <source>
        <dbReference type="ARBA" id="ARBA00022692"/>
    </source>
</evidence>
<keyword evidence="6 7" id="KW-0472">Membrane</keyword>
<dbReference type="InterPro" id="IPR011014">
    <property type="entry name" value="MscS_channel_TM-2"/>
</dbReference>
<comment type="subcellular location">
    <subcellularLocation>
        <location evidence="1">Cell membrane</location>
        <topology evidence="1">Multi-pass membrane protein</topology>
    </subcellularLocation>
</comment>
<evidence type="ECO:0000259" key="10">
    <source>
        <dbReference type="Pfam" id="PF21088"/>
    </source>
</evidence>
<protein>
    <submittedName>
        <fullName evidence="11">MscS family membrane protein</fullName>
    </submittedName>
</protein>
<proteinExistence type="inferred from homology"/>
<dbReference type="AlphaFoldDB" id="A0A1I2AGK4"/>
<keyword evidence="12" id="KW-1185">Reference proteome</keyword>
<feature type="transmembrane region" description="Helical" evidence="7">
    <location>
        <begin position="141"/>
        <end position="160"/>
    </location>
</feature>
<dbReference type="InterPro" id="IPR010920">
    <property type="entry name" value="LSM_dom_sf"/>
</dbReference>
<dbReference type="RefSeq" id="WP_091657747.1">
    <property type="nucleotide sequence ID" value="NZ_FONT01000001.1"/>
</dbReference>
<sequence length="382" mass="44232">MGFLNNWGEWLLGLPWIDIGVAVLIFILVFLFRKIFTKYLFRLILRLTNRIPRIFRNILTSFEKPLHFFIGILGIYLALLYLPIPWENMQVINTLYRSIIIIVLGWGFYNFAGTSSSLFYKIAKKMEDGKDSMLIPFLSRLLRFVIIALTLTIVAFELGYDVNGFIAGLGLGGLAFALAAQDTLSNFIGGIIIVTERPFKKGDWISTPTVEGIVEDISFRSTKVRAFEDSLVIIPNKTIAHEPITNWSLMNKRLITFTIGLERSVSRIQLETIVQRIKQMLNDHEDIDKELIIVNFNELKDSSYELYLYFFTKTTAWVEWTEVKQEMNLEIVKILEEEEVDIAYPSRSLYLESDSEVMEQVMDEVRNKQLQYVNGENTEKKD</sequence>
<dbReference type="SUPFAM" id="SSF82861">
    <property type="entry name" value="Mechanosensitive channel protein MscS (YggB), transmembrane region"/>
    <property type="match status" value="1"/>
</dbReference>
<dbReference type="Proteomes" id="UP000199516">
    <property type="component" value="Unassembled WGS sequence"/>
</dbReference>
<accession>A0A1I2AGK4</accession>
<evidence type="ECO:0000256" key="6">
    <source>
        <dbReference type="ARBA" id="ARBA00023136"/>
    </source>
</evidence>
<dbReference type="Pfam" id="PF00924">
    <property type="entry name" value="MS_channel_2nd"/>
    <property type="match status" value="1"/>
</dbReference>
<dbReference type="Gene3D" id="3.30.70.100">
    <property type="match status" value="1"/>
</dbReference>
<evidence type="ECO:0000256" key="5">
    <source>
        <dbReference type="ARBA" id="ARBA00022989"/>
    </source>
</evidence>
<dbReference type="Pfam" id="PF21088">
    <property type="entry name" value="MS_channel_1st"/>
    <property type="match status" value="1"/>
</dbReference>
<feature type="transmembrane region" description="Helical" evidence="7">
    <location>
        <begin position="96"/>
        <end position="120"/>
    </location>
</feature>
<dbReference type="SUPFAM" id="SSF50182">
    <property type="entry name" value="Sm-like ribonucleoproteins"/>
    <property type="match status" value="1"/>
</dbReference>
<dbReference type="InterPro" id="IPR023408">
    <property type="entry name" value="MscS_beta-dom_sf"/>
</dbReference>
<evidence type="ECO:0000256" key="3">
    <source>
        <dbReference type="ARBA" id="ARBA00022475"/>
    </source>
</evidence>
<evidence type="ECO:0000256" key="2">
    <source>
        <dbReference type="ARBA" id="ARBA00008017"/>
    </source>
</evidence>
<comment type="similarity">
    <text evidence="2">Belongs to the MscS (TC 1.A.23) family.</text>
</comment>
<dbReference type="InterPro" id="IPR049142">
    <property type="entry name" value="MS_channel_1st"/>
</dbReference>